<feature type="compositionally biased region" description="Basic and acidic residues" evidence="1">
    <location>
        <begin position="1"/>
        <end position="13"/>
    </location>
</feature>
<gene>
    <name evidence="2" type="ORF">QLX08_001084</name>
</gene>
<keyword evidence="3" id="KW-1185">Reference proteome</keyword>
<evidence type="ECO:0000256" key="1">
    <source>
        <dbReference type="SAM" id="MobiDB-lite"/>
    </source>
</evidence>
<evidence type="ECO:0000313" key="3">
    <source>
        <dbReference type="Proteomes" id="UP001432146"/>
    </source>
</evidence>
<dbReference type="AlphaFoldDB" id="A0AAW1AGQ1"/>
<protein>
    <submittedName>
        <fullName evidence="2">Uncharacterized protein</fullName>
    </submittedName>
</protein>
<dbReference type="EMBL" id="JAWNGG020000014">
    <property type="protein sequence ID" value="KAK9309122.1"/>
    <property type="molecule type" value="Genomic_DNA"/>
</dbReference>
<dbReference type="Proteomes" id="UP001432146">
    <property type="component" value="Unassembled WGS sequence"/>
</dbReference>
<proteinExistence type="predicted"/>
<feature type="region of interest" description="Disordered" evidence="1">
    <location>
        <begin position="1"/>
        <end position="44"/>
    </location>
</feature>
<sequence length="142" mass="16021">MDTRRQDKKKESAYGEEELAQRGRRRVAGMVGERASKDTDRKRERVAVENALHERWSNDEAARGKANGWGKSGECEGGRMSDCARVGEGTVWRRVSEGSCSVSAWEWGELRYHGQAWWGAYDATGREWGRVGGPRCTAREGR</sequence>
<name>A0AAW1AGQ1_9HYME</name>
<organism evidence="2 3">
    <name type="scientific">Tetragonisca angustula</name>
    <dbReference type="NCBI Taxonomy" id="166442"/>
    <lineage>
        <taxon>Eukaryota</taxon>
        <taxon>Metazoa</taxon>
        <taxon>Ecdysozoa</taxon>
        <taxon>Arthropoda</taxon>
        <taxon>Hexapoda</taxon>
        <taxon>Insecta</taxon>
        <taxon>Pterygota</taxon>
        <taxon>Neoptera</taxon>
        <taxon>Endopterygota</taxon>
        <taxon>Hymenoptera</taxon>
        <taxon>Apocrita</taxon>
        <taxon>Aculeata</taxon>
        <taxon>Apoidea</taxon>
        <taxon>Anthophila</taxon>
        <taxon>Apidae</taxon>
        <taxon>Tetragonisca</taxon>
    </lineage>
</organism>
<reference evidence="2 3" key="1">
    <citation type="submission" date="2024-05" db="EMBL/GenBank/DDBJ databases">
        <title>The nuclear and mitochondrial genome assemblies of Tetragonisca angustula (Apidae: Meliponini), a tiny yet remarkable pollinator in the Neotropics.</title>
        <authorList>
            <person name="Ferrari R."/>
            <person name="Ricardo P.C."/>
            <person name="Dias F.C."/>
            <person name="Araujo N.S."/>
            <person name="Soares D.O."/>
            <person name="Zhou Q.-S."/>
            <person name="Zhu C.-D."/>
            <person name="Coutinho L."/>
            <person name="Airas M.C."/>
            <person name="Batista T.M."/>
        </authorList>
    </citation>
    <scope>NUCLEOTIDE SEQUENCE [LARGE SCALE GENOMIC DNA]</scope>
    <source>
        <strain evidence="2">ASF017062</strain>
        <tissue evidence="2">Abdomen</tissue>
    </source>
</reference>
<comment type="caution">
    <text evidence="2">The sequence shown here is derived from an EMBL/GenBank/DDBJ whole genome shotgun (WGS) entry which is preliminary data.</text>
</comment>
<feature type="compositionally biased region" description="Basic and acidic residues" evidence="1">
    <location>
        <begin position="34"/>
        <end position="44"/>
    </location>
</feature>
<accession>A0AAW1AGQ1</accession>
<evidence type="ECO:0000313" key="2">
    <source>
        <dbReference type="EMBL" id="KAK9309122.1"/>
    </source>
</evidence>